<keyword evidence="2" id="KW-0456">Lyase</keyword>
<dbReference type="eggNOG" id="COG0346">
    <property type="taxonomic scope" value="Bacteria"/>
</dbReference>
<dbReference type="AlphaFoldDB" id="S9P9T5"/>
<evidence type="ECO:0000313" key="3">
    <source>
        <dbReference type="Proteomes" id="UP000011682"/>
    </source>
</evidence>
<evidence type="ECO:0000259" key="1">
    <source>
        <dbReference type="PROSITE" id="PS51819"/>
    </source>
</evidence>
<dbReference type="PANTHER" id="PTHR35006:SF4">
    <property type="entry name" value="BLR7706 PROTEIN"/>
    <property type="match status" value="1"/>
</dbReference>
<comment type="caution">
    <text evidence="2">The sequence shown here is derived from an EMBL/GenBank/DDBJ whole genome shotgun (WGS) entry which is preliminary data.</text>
</comment>
<dbReference type="EMBL" id="ANAH02000020">
    <property type="protein sequence ID" value="EPX59037.1"/>
    <property type="molecule type" value="Genomic_DNA"/>
</dbReference>
<reference evidence="2" key="1">
    <citation type="submission" date="2013-05" db="EMBL/GenBank/DDBJ databases">
        <title>Genome assembly of Cystobacter fuscus DSM 2262.</title>
        <authorList>
            <person name="Sharma G."/>
            <person name="Khatri I."/>
            <person name="Kaur C."/>
            <person name="Mayilraj S."/>
            <person name="Subramanian S."/>
        </authorList>
    </citation>
    <scope>NUCLEOTIDE SEQUENCE [LARGE SCALE GENOMIC DNA]</scope>
    <source>
        <strain evidence="2">DSM 2262</strain>
    </source>
</reference>
<dbReference type="InterPro" id="IPR004360">
    <property type="entry name" value="Glyas_Fos-R_dOase_dom"/>
</dbReference>
<organism evidence="2 3">
    <name type="scientific">Cystobacter fuscus (strain ATCC 25194 / DSM 2262 / NBRC 100088 / M29)</name>
    <dbReference type="NCBI Taxonomy" id="1242864"/>
    <lineage>
        <taxon>Bacteria</taxon>
        <taxon>Pseudomonadati</taxon>
        <taxon>Myxococcota</taxon>
        <taxon>Myxococcia</taxon>
        <taxon>Myxococcales</taxon>
        <taxon>Cystobacterineae</taxon>
        <taxon>Archangiaceae</taxon>
        <taxon>Cystobacter</taxon>
    </lineage>
</organism>
<dbReference type="InterPro" id="IPR029068">
    <property type="entry name" value="Glyas_Bleomycin-R_OHBP_Dase"/>
</dbReference>
<protein>
    <submittedName>
        <fullName evidence="2">Lactoylglutathione lyase</fullName>
    </submittedName>
</protein>
<keyword evidence="3" id="KW-1185">Reference proteome</keyword>
<sequence>MFAIFEVGAQARAPGAGWHLALTASSRQAVDTFHAVALRMGAADEGAPGLRPHYGAGYYAAFIRDPDGHKLEVVCHES</sequence>
<dbReference type="Gene3D" id="3.10.180.10">
    <property type="entry name" value="2,3-Dihydroxybiphenyl 1,2-Dioxygenase, domain 1"/>
    <property type="match status" value="1"/>
</dbReference>
<proteinExistence type="predicted"/>
<dbReference type="GO" id="GO:0016829">
    <property type="term" value="F:lyase activity"/>
    <property type="evidence" value="ECO:0007669"/>
    <property type="project" value="UniProtKB-KW"/>
</dbReference>
<dbReference type="SUPFAM" id="SSF54593">
    <property type="entry name" value="Glyoxalase/Bleomycin resistance protein/Dihydroxybiphenyl dioxygenase"/>
    <property type="match status" value="1"/>
</dbReference>
<evidence type="ECO:0000313" key="2">
    <source>
        <dbReference type="EMBL" id="EPX59037.1"/>
    </source>
</evidence>
<gene>
    <name evidence="2" type="ORF">D187_003414</name>
</gene>
<accession>S9P9T5</accession>
<dbReference type="Proteomes" id="UP000011682">
    <property type="component" value="Unassembled WGS sequence"/>
</dbReference>
<dbReference type="PROSITE" id="PS51819">
    <property type="entry name" value="VOC"/>
    <property type="match status" value="1"/>
</dbReference>
<feature type="domain" description="VOC" evidence="1">
    <location>
        <begin position="1"/>
        <end position="76"/>
    </location>
</feature>
<dbReference type="InterPro" id="IPR037523">
    <property type="entry name" value="VOC_core"/>
</dbReference>
<dbReference type="Pfam" id="PF00903">
    <property type="entry name" value="Glyoxalase"/>
    <property type="match status" value="1"/>
</dbReference>
<dbReference type="PANTHER" id="PTHR35006">
    <property type="entry name" value="GLYOXALASE FAMILY PROTEIN (AFU_ORTHOLOGUE AFUA_5G14830)"/>
    <property type="match status" value="1"/>
</dbReference>
<name>S9P9T5_CYSF2</name>